<feature type="region of interest" description="Disordered" evidence="1">
    <location>
        <begin position="119"/>
        <end position="141"/>
    </location>
</feature>
<name>A0A5N6P8D0_9ASTR</name>
<feature type="compositionally biased region" description="Low complexity" evidence="1">
    <location>
        <begin position="129"/>
        <end position="141"/>
    </location>
</feature>
<dbReference type="PANTHER" id="PTHR34130:SF5">
    <property type="entry name" value="OS08G0243800 PROTEIN"/>
    <property type="match status" value="1"/>
</dbReference>
<gene>
    <name evidence="2" type="ORF">E3N88_13430</name>
</gene>
<protein>
    <submittedName>
        <fullName evidence="2">Uncharacterized protein</fullName>
    </submittedName>
</protein>
<evidence type="ECO:0000313" key="3">
    <source>
        <dbReference type="Proteomes" id="UP000326396"/>
    </source>
</evidence>
<feature type="region of interest" description="Disordered" evidence="1">
    <location>
        <begin position="1"/>
        <end position="46"/>
    </location>
</feature>
<evidence type="ECO:0000256" key="1">
    <source>
        <dbReference type="SAM" id="MobiDB-lite"/>
    </source>
</evidence>
<organism evidence="2 3">
    <name type="scientific">Mikania micrantha</name>
    <name type="common">bitter vine</name>
    <dbReference type="NCBI Taxonomy" id="192012"/>
    <lineage>
        <taxon>Eukaryota</taxon>
        <taxon>Viridiplantae</taxon>
        <taxon>Streptophyta</taxon>
        <taxon>Embryophyta</taxon>
        <taxon>Tracheophyta</taxon>
        <taxon>Spermatophyta</taxon>
        <taxon>Magnoliopsida</taxon>
        <taxon>eudicotyledons</taxon>
        <taxon>Gunneridae</taxon>
        <taxon>Pentapetalae</taxon>
        <taxon>asterids</taxon>
        <taxon>campanulids</taxon>
        <taxon>Asterales</taxon>
        <taxon>Asteraceae</taxon>
        <taxon>Asteroideae</taxon>
        <taxon>Heliantheae alliance</taxon>
        <taxon>Eupatorieae</taxon>
        <taxon>Mikania</taxon>
    </lineage>
</organism>
<accession>A0A5N6P8D0</accession>
<dbReference type="Proteomes" id="UP000326396">
    <property type="component" value="Linkage Group LG14"/>
</dbReference>
<feature type="compositionally biased region" description="Acidic residues" evidence="1">
    <location>
        <begin position="1"/>
        <end position="11"/>
    </location>
</feature>
<dbReference type="OrthoDB" id="1576948at2759"/>
<comment type="caution">
    <text evidence="2">The sequence shown here is derived from an EMBL/GenBank/DDBJ whole genome shotgun (WGS) entry which is preliminary data.</text>
</comment>
<reference evidence="2 3" key="1">
    <citation type="submission" date="2019-05" db="EMBL/GenBank/DDBJ databases">
        <title>Mikania micrantha, genome provides insights into the molecular mechanism of rapid growth.</title>
        <authorList>
            <person name="Liu B."/>
        </authorList>
    </citation>
    <scope>NUCLEOTIDE SEQUENCE [LARGE SCALE GENOMIC DNA]</scope>
    <source>
        <strain evidence="2">NLD-2019</strain>
        <tissue evidence="2">Leaf</tissue>
    </source>
</reference>
<dbReference type="PANTHER" id="PTHR34130">
    <property type="entry name" value="OS08G0243800 PROTEIN"/>
    <property type="match status" value="1"/>
</dbReference>
<dbReference type="EMBL" id="SZYD01000006">
    <property type="protein sequence ID" value="KAD5961957.1"/>
    <property type="molecule type" value="Genomic_DNA"/>
</dbReference>
<proteinExistence type="predicted"/>
<sequence>MGDHIDEEEDTLSLSGLQSEDDNMIRHQEGTKSNQSSSSSSSSSSVSSFEQDFLGFFSEEWSRDPSYNTSPENIIFCGKIVSSKPYVSHVVRNQEYEITGSQISSSLFRSTSDSFRFMKTASSQRTPRSNSLPDRSSSSSSCKSKWQVFMFGFGSGTFQNTMDMSDIKNRQLRRQYTVKVDDGKEECGGRKSGKKGWWRLVDVLGCHGGYERDIMVVI</sequence>
<keyword evidence="3" id="KW-1185">Reference proteome</keyword>
<feature type="compositionally biased region" description="Low complexity" evidence="1">
    <location>
        <begin position="36"/>
        <end position="46"/>
    </location>
</feature>
<dbReference type="AlphaFoldDB" id="A0A5N6P8D0"/>
<evidence type="ECO:0000313" key="2">
    <source>
        <dbReference type="EMBL" id="KAD5961957.1"/>
    </source>
</evidence>